<evidence type="ECO:0000313" key="3">
    <source>
        <dbReference type="EMBL" id="CAL1165232.1"/>
    </source>
</evidence>
<evidence type="ECO:0000313" key="4">
    <source>
        <dbReference type="Proteomes" id="UP001152797"/>
    </source>
</evidence>
<dbReference type="EMBL" id="CAMXCT020005257">
    <property type="protein sequence ID" value="CAL1165232.1"/>
    <property type="molecule type" value="Genomic_DNA"/>
</dbReference>
<dbReference type="EMBL" id="CAMXCT030005257">
    <property type="protein sequence ID" value="CAL4799169.1"/>
    <property type="molecule type" value="Genomic_DNA"/>
</dbReference>
<proteinExistence type="predicted"/>
<feature type="region of interest" description="Disordered" evidence="1">
    <location>
        <begin position="43"/>
        <end position="81"/>
    </location>
</feature>
<gene>
    <name evidence="2" type="ORF">C1SCF055_LOCUS36980</name>
</gene>
<accession>A0A9P1DKH1</accession>
<feature type="compositionally biased region" description="Basic and acidic residues" evidence="1">
    <location>
        <begin position="189"/>
        <end position="200"/>
    </location>
</feature>
<reference evidence="3" key="2">
    <citation type="submission" date="2024-04" db="EMBL/GenBank/DDBJ databases">
        <authorList>
            <person name="Chen Y."/>
            <person name="Shah S."/>
            <person name="Dougan E. K."/>
            <person name="Thang M."/>
            <person name="Chan C."/>
        </authorList>
    </citation>
    <scope>NUCLEOTIDE SEQUENCE [LARGE SCALE GENOMIC DNA]</scope>
</reference>
<feature type="region of interest" description="Disordered" evidence="1">
    <location>
        <begin position="175"/>
        <end position="200"/>
    </location>
</feature>
<evidence type="ECO:0000256" key="1">
    <source>
        <dbReference type="SAM" id="MobiDB-lite"/>
    </source>
</evidence>
<evidence type="ECO:0000313" key="2">
    <source>
        <dbReference type="EMBL" id="CAI4011857.1"/>
    </source>
</evidence>
<name>A0A9P1DKH1_9DINO</name>
<organism evidence="2">
    <name type="scientific">Cladocopium goreaui</name>
    <dbReference type="NCBI Taxonomy" id="2562237"/>
    <lineage>
        <taxon>Eukaryota</taxon>
        <taxon>Sar</taxon>
        <taxon>Alveolata</taxon>
        <taxon>Dinophyceae</taxon>
        <taxon>Suessiales</taxon>
        <taxon>Symbiodiniaceae</taxon>
        <taxon>Cladocopium</taxon>
    </lineage>
</organism>
<dbReference type="EMBL" id="CAMXCT010005257">
    <property type="protein sequence ID" value="CAI4011857.1"/>
    <property type="molecule type" value="Genomic_DNA"/>
</dbReference>
<dbReference type="AlphaFoldDB" id="A0A9P1DKH1"/>
<sequence length="669" mass="75621">MTFQFVQAAGMRGLKLTWATVNGHQDSSLMSTADLKKLPRRKWMKGSHKPPLERMPLGPIDTLSDNETNDVAAPPGPQKKKSVFKILQDQDRESCRGSRHLRFLGHPVCNRAFMKIFGLGKHRFKTLSTAARKGEEFCPYDGRCIIRGKRTPSLKWEKVHGFLMQLYLEAAEPIPDGLNSNKRPRHGDKKTDAPDLDRSQLKHLPHGTINDYWRQCAAALPDLGVSLAKRFRAFAPDSVLLPPLSESTACNAPPPPPASAEGIPRETVDCKFWDKYGYTPSPSDVILRTKQWMSDGSWQPHMFLFLPASVARAVQGFIEPPVNAQSDDNKALRKYAGLMRGYPFEMHDAAFQLENMSYGMLDHSMLDVSWNASEEEVIWRHDNVTQQNMTMDKFLEDALVLEVRDAIMDTQKQFFEFIETETYSSEADLVKDGASLFLRPWQCPFRGDYGLRGTADGRAFMVKGWNRSVCMLTVLYACFQEKGLLQELPAEVRQSFAVVYATAVQSDGNLVVNTNRGVTLQGQLRRKPNAFNLLHQLEFLERTGLNQDMSIKTLEAHESVSKFATAYSLGDKESRAAINLLRNIPGLVKEGLIELVRRYSQPKFLTHEALADNLMNLGHSTATGFLLPWRTALTNTNGLLELMLLRMERDFTSTSPKFRKAWNSKELDT</sequence>
<reference evidence="2" key="1">
    <citation type="submission" date="2022-10" db="EMBL/GenBank/DDBJ databases">
        <authorList>
            <person name="Chen Y."/>
            <person name="Dougan E. K."/>
            <person name="Chan C."/>
            <person name="Rhodes N."/>
            <person name="Thang M."/>
        </authorList>
    </citation>
    <scope>NUCLEOTIDE SEQUENCE</scope>
</reference>
<keyword evidence="4" id="KW-1185">Reference proteome</keyword>
<protein>
    <submittedName>
        <fullName evidence="2">Uncharacterized protein</fullName>
    </submittedName>
</protein>
<dbReference type="Proteomes" id="UP001152797">
    <property type="component" value="Unassembled WGS sequence"/>
</dbReference>
<comment type="caution">
    <text evidence="2">The sequence shown here is derived from an EMBL/GenBank/DDBJ whole genome shotgun (WGS) entry which is preliminary data.</text>
</comment>